<dbReference type="PANTHER" id="PTHR48100">
    <property type="entry name" value="BROAD-SPECIFICITY PHOSPHATASE YOR283W-RELATED"/>
    <property type="match status" value="1"/>
</dbReference>
<evidence type="ECO:0000313" key="1">
    <source>
        <dbReference type="EMBL" id="VAW85909.1"/>
    </source>
</evidence>
<dbReference type="GO" id="GO:0009236">
    <property type="term" value="P:cobalamin biosynthetic process"/>
    <property type="evidence" value="ECO:0007669"/>
    <property type="project" value="InterPro"/>
</dbReference>
<dbReference type="GO" id="GO:0043755">
    <property type="term" value="F:alpha-ribazole phosphatase activity"/>
    <property type="evidence" value="ECO:0007669"/>
    <property type="project" value="UniProtKB-EC"/>
</dbReference>
<name>A0A3B0ZI08_9ZZZZ</name>
<proteinExistence type="predicted"/>
<organism evidence="1">
    <name type="scientific">hydrothermal vent metagenome</name>
    <dbReference type="NCBI Taxonomy" id="652676"/>
    <lineage>
        <taxon>unclassified sequences</taxon>
        <taxon>metagenomes</taxon>
        <taxon>ecological metagenomes</taxon>
    </lineage>
</organism>
<accession>A0A3B0ZI08</accession>
<dbReference type="AlphaFoldDB" id="A0A3B0ZI08"/>
<protein>
    <submittedName>
        <fullName evidence="1">Alpha-ribazole-5'-phosphate phosphatase</fullName>
        <ecNumber evidence="1">3.1.3.73</ecNumber>
    </submittedName>
</protein>
<dbReference type="Gene3D" id="3.40.50.1240">
    <property type="entry name" value="Phosphoglycerate mutase-like"/>
    <property type="match status" value="1"/>
</dbReference>
<dbReference type="InterPro" id="IPR017578">
    <property type="entry name" value="Ribazole_CobC"/>
</dbReference>
<dbReference type="SUPFAM" id="SSF53254">
    <property type="entry name" value="Phosphoglycerate mutase-like"/>
    <property type="match status" value="1"/>
</dbReference>
<dbReference type="NCBIfam" id="TIGR03162">
    <property type="entry name" value="ribazole_cobC"/>
    <property type="match status" value="1"/>
</dbReference>
<dbReference type="Pfam" id="PF00300">
    <property type="entry name" value="His_Phos_1"/>
    <property type="match status" value="1"/>
</dbReference>
<sequence length="188" mass="21608">MRIDLLRHGETTHGNRFRGSIDDVLTAYGEQQMWQAVEQNATHWDRIISSPLKRCADFADVLSQKQKRPLTLDKRFKEMHFGAWEGRTAAELMETDADALSNFWHDPVQYTPPEAEPLIDFEHRVVCAWQEIISRYAGENILLVTHGGVIRLLLCHVLQSPIKQLLKFEVKHAAIEKIAISGSQPRRL</sequence>
<gene>
    <name evidence="1" type="ORF">MNBD_GAMMA17-1075</name>
</gene>
<dbReference type="InterPro" id="IPR050275">
    <property type="entry name" value="PGM_Phosphatase"/>
</dbReference>
<dbReference type="GO" id="GO:0005737">
    <property type="term" value="C:cytoplasm"/>
    <property type="evidence" value="ECO:0007669"/>
    <property type="project" value="TreeGrafter"/>
</dbReference>
<dbReference type="EC" id="3.1.3.73" evidence="1"/>
<reference evidence="1" key="1">
    <citation type="submission" date="2018-06" db="EMBL/GenBank/DDBJ databases">
        <authorList>
            <person name="Zhirakovskaya E."/>
        </authorList>
    </citation>
    <scope>NUCLEOTIDE SEQUENCE</scope>
</reference>
<dbReference type="PIRSF" id="PIRSF000709">
    <property type="entry name" value="6PFK_2-Ptase"/>
    <property type="match status" value="1"/>
</dbReference>
<dbReference type="InterPro" id="IPR013078">
    <property type="entry name" value="His_Pase_superF_clade-1"/>
</dbReference>
<dbReference type="SMART" id="SM00855">
    <property type="entry name" value="PGAM"/>
    <property type="match status" value="1"/>
</dbReference>
<dbReference type="InterPro" id="IPR029033">
    <property type="entry name" value="His_PPase_superfam"/>
</dbReference>
<dbReference type="PANTHER" id="PTHR48100:SF1">
    <property type="entry name" value="HISTIDINE PHOSPHATASE FAMILY PROTEIN-RELATED"/>
    <property type="match status" value="1"/>
</dbReference>
<keyword evidence="1" id="KW-0378">Hydrolase</keyword>
<dbReference type="EMBL" id="UOFQ01000033">
    <property type="protein sequence ID" value="VAW85909.1"/>
    <property type="molecule type" value="Genomic_DNA"/>
</dbReference>
<dbReference type="CDD" id="cd07067">
    <property type="entry name" value="HP_PGM_like"/>
    <property type="match status" value="1"/>
</dbReference>